<keyword evidence="3 5" id="KW-0698">rRNA processing</keyword>
<dbReference type="Proteomes" id="UP001597191">
    <property type="component" value="Unassembled WGS sequence"/>
</dbReference>
<comment type="domain">
    <text evidence="5">The PRC barrel domain binds ribosomal protein uS19.</text>
</comment>
<dbReference type="NCBIfam" id="TIGR02273">
    <property type="entry name" value="16S_RimM"/>
    <property type="match status" value="1"/>
</dbReference>
<dbReference type="HAMAP" id="MF_00014">
    <property type="entry name" value="Ribosome_mat_RimM"/>
    <property type="match status" value="1"/>
</dbReference>
<dbReference type="PANTHER" id="PTHR33692">
    <property type="entry name" value="RIBOSOME MATURATION FACTOR RIMM"/>
    <property type="match status" value="1"/>
</dbReference>
<evidence type="ECO:0000256" key="3">
    <source>
        <dbReference type="ARBA" id="ARBA00022552"/>
    </source>
</evidence>
<organism evidence="8 9">
    <name type="scientific">Lapidilactobacillus gannanensis</name>
    <dbReference type="NCBI Taxonomy" id="2486002"/>
    <lineage>
        <taxon>Bacteria</taxon>
        <taxon>Bacillati</taxon>
        <taxon>Bacillota</taxon>
        <taxon>Bacilli</taxon>
        <taxon>Lactobacillales</taxon>
        <taxon>Lactobacillaceae</taxon>
        <taxon>Lapidilactobacillus</taxon>
    </lineage>
</organism>
<evidence type="ECO:0000259" key="6">
    <source>
        <dbReference type="Pfam" id="PF01782"/>
    </source>
</evidence>
<keyword evidence="1 5" id="KW-0963">Cytoplasm</keyword>
<evidence type="ECO:0000256" key="5">
    <source>
        <dbReference type="HAMAP-Rule" id="MF_00014"/>
    </source>
</evidence>
<proteinExistence type="inferred from homology"/>
<dbReference type="InterPro" id="IPR011961">
    <property type="entry name" value="RimM"/>
</dbReference>
<comment type="caution">
    <text evidence="8">The sequence shown here is derived from an EMBL/GenBank/DDBJ whole genome shotgun (WGS) entry which is preliminary data.</text>
</comment>
<dbReference type="InterPro" id="IPR009000">
    <property type="entry name" value="Transl_B-barrel_sf"/>
</dbReference>
<evidence type="ECO:0000256" key="4">
    <source>
        <dbReference type="ARBA" id="ARBA00023186"/>
    </source>
</evidence>
<comment type="subunit">
    <text evidence="5">Binds ribosomal protein uS19.</text>
</comment>
<feature type="domain" description="RimM N-terminal" evidence="6">
    <location>
        <begin position="8"/>
        <end position="90"/>
    </location>
</feature>
<evidence type="ECO:0000256" key="1">
    <source>
        <dbReference type="ARBA" id="ARBA00022490"/>
    </source>
</evidence>
<keyword evidence="4 5" id="KW-0143">Chaperone</keyword>
<sequence length="173" mass="19683">MAENYYEVGRIVNTHGVRGEVKVLATTDFPEKRFKIGRTLFVQIGGNRYQELTIKTHRRQQQMHLLTFTGYDNLDQVLPLKTHLLYVTEAEQHRLAPGEYYYRDIVGLTVVEQATNETIGVVKEILAPGANDVWVIKRPKKADLLLPYLKSVVLKIDLAAKMAYVEVPAGLDD</sequence>
<dbReference type="SUPFAM" id="SSF50346">
    <property type="entry name" value="PRC-barrel domain"/>
    <property type="match status" value="1"/>
</dbReference>
<dbReference type="SUPFAM" id="SSF50447">
    <property type="entry name" value="Translation proteins"/>
    <property type="match status" value="1"/>
</dbReference>
<comment type="similarity">
    <text evidence="5">Belongs to the RimM family.</text>
</comment>
<evidence type="ECO:0000259" key="7">
    <source>
        <dbReference type="Pfam" id="PF05239"/>
    </source>
</evidence>
<dbReference type="Pfam" id="PF01782">
    <property type="entry name" value="RimM"/>
    <property type="match status" value="1"/>
</dbReference>
<dbReference type="PANTHER" id="PTHR33692:SF1">
    <property type="entry name" value="RIBOSOME MATURATION FACTOR RIMM"/>
    <property type="match status" value="1"/>
</dbReference>
<reference evidence="9" key="1">
    <citation type="journal article" date="2019" name="Int. J. Syst. Evol. Microbiol.">
        <title>The Global Catalogue of Microorganisms (GCM) 10K type strain sequencing project: providing services to taxonomists for standard genome sequencing and annotation.</title>
        <authorList>
            <consortium name="The Broad Institute Genomics Platform"/>
            <consortium name="The Broad Institute Genome Sequencing Center for Infectious Disease"/>
            <person name="Wu L."/>
            <person name="Ma J."/>
        </authorList>
    </citation>
    <scope>NUCLEOTIDE SEQUENCE [LARGE SCALE GENOMIC DNA]</scope>
    <source>
        <strain evidence="9">CCM 8937</strain>
    </source>
</reference>
<dbReference type="Gene3D" id="2.30.30.240">
    <property type="entry name" value="PRC-barrel domain"/>
    <property type="match status" value="1"/>
</dbReference>
<gene>
    <name evidence="5 8" type="primary">rimM</name>
    <name evidence="8" type="ORF">ACFQ4R_10195</name>
</gene>
<feature type="domain" description="PRC-barrel" evidence="7">
    <location>
        <begin position="98"/>
        <end position="171"/>
    </location>
</feature>
<accession>A0ABW4BSH2</accession>
<evidence type="ECO:0000256" key="2">
    <source>
        <dbReference type="ARBA" id="ARBA00022517"/>
    </source>
</evidence>
<dbReference type="InterPro" id="IPR002676">
    <property type="entry name" value="RimM_N"/>
</dbReference>
<dbReference type="EMBL" id="JBHTOH010000091">
    <property type="protein sequence ID" value="MFD1411947.1"/>
    <property type="molecule type" value="Genomic_DNA"/>
</dbReference>
<dbReference type="Pfam" id="PF05239">
    <property type="entry name" value="PRC"/>
    <property type="match status" value="1"/>
</dbReference>
<dbReference type="Gene3D" id="2.40.30.60">
    <property type="entry name" value="RimM"/>
    <property type="match status" value="1"/>
</dbReference>
<name>A0ABW4BSH2_9LACO</name>
<dbReference type="InterPro" id="IPR011033">
    <property type="entry name" value="PRC_barrel-like_sf"/>
</dbReference>
<dbReference type="RefSeq" id="WP_125649090.1">
    <property type="nucleotide sequence ID" value="NZ_JBHTOH010000091.1"/>
</dbReference>
<evidence type="ECO:0000313" key="8">
    <source>
        <dbReference type="EMBL" id="MFD1411947.1"/>
    </source>
</evidence>
<keyword evidence="9" id="KW-1185">Reference proteome</keyword>
<keyword evidence="2 5" id="KW-0690">Ribosome biogenesis</keyword>
<dbReference type="InterPro" id="IPR036976">
    <property type="entry name" value="RimM_N_sf"/>
</dbReference>
<comment type="subcellular location">
    <subcellularLocation>
        <location evidence="5">Cytoplasm</location>
    </subcellularLocation>
</comment>
<dbReference type="InterPro" id="IPR027275">
    <property type="entry name" value="PRC-brl_dom"/>
</dbReference>
<protein>
    <recommendedName>
        <fullName evidence="5">Ribosome maturation factor RimM</fullName>
    </recommendedName>
</protein>
<comment type="function">
    <text evidence="5">An accessory protein needed during the final step in the assembly of 30S ribosomal subunit, possibly for assembly of the head region. Essential for efficient processing of 16S rRNA. May be needed both before and after RbfA during the maturation of 16S rRNA. It has affinity for free ribosomal 30S subunits but not for 70S ribosomes.</text>
</comment>
<evidence type="ECO:0000313" key="9">
    <source>
        <dbReference type="Proteomes" id="UP001597191"/>
    </source>
</evidence>